<organism evidence="1 2">
    <name type="scientific">Providencia rettgeri</name>
    <dbReference type="NCBI Taxonomy" id="587"/>
    <lineage>
        <taxon>Bacteria</taxon>
        <taxon>Pseudomonadati</taxon>
        <taxon>Pseudomonadota</taxon>
        <taxon>Gammaproteobacteria</taxon>
        <taxon>Enterobacterales</taxon>
        <taxon>Morganellaceae</taxon>
        <taxon>Providencia</taxon>
    </lineage>
</organism>
<comment type="caution">
    <text evidence="1">The sequence shown here is derived from an EMBL/GenBank/DDBJ whole genome shotgun (WGS) entry which is preliminary data.</text>
</comment>
<sequence>MNARFPKAGKYTVGTPATFEFKGHRWRYELTSFDDNGDYDLLWRPDGKEPELMLADISFRDYLAAKAMNGTIPLPWSLREQCEGDFYRTALSAYKMADAMLKARG</sequence>
<proteinExistence type="predicted"/>
<dbReference type="Proteomes" id="UP000824410">
    <property type="component" value="Unassembled WGS sequence"/>
</dbReference>
<dbReference type="EMBL" id="SHDO01000049">
    <property type="protein sequence ID" value="MBX6983056.1"/>
    <property type="molecule type" value="Genomic_DNA"/>
</dbReference>
<protein>
    <submittedName>
        <fullName evidence="1">Uncharacterized protein</fullName>
    </submittedName>
</protein>
<name>A0AAP2NY23_PRORE</name>
<evidence type="ECO:0000313" key="1">
    <source>
        <dbReference type="EMBL" id="MBX6983056.1"/>
    </source>
</evidence>
<reference evidence="1" key="1">
    <citation type="submission" date="2019-02" db="EMBL/GenBank/DDBJ databases">
        <title>Genomic characterization of isolates from hospital effluents in KZN, South Africa.</title>
        <authorList>
            <person name="Ntshobeni N."/>
            <person name="Allam M."/>
            <person name="Ismail A."/>
            <person name="Amoako D."/>
            <person name="Essack S."/>
            <person name="Chenia H."/>
        </authorList>
    </citation>
    <scope>NUCLEOTIDE SEQUENCE</scope>
    <source>
        <strain evidence="1">AFE97_S1</strain>
    </source>
</reference>
<dbReference type="RefSeq" id="WP_131681027.1">
    <property type="nucleotide sequence ID" value="NZ_SHCZ01000015.1"/>
</dbReference>
<evidence type="ECO:0000313" key="2">
    <source>
        <dbReference type="Proteomes" id="UP000824410"/>
    </source>
</evidence>
<gene>
    <name evidence="1" type="ORF">EX242_22710</name>
</gene>
<dbReference type="AlphaFoldDB" id="A0AAP2NY23"/>
<accession>A0AAP2NY23</accession>